<sequence>MKRSMSFNQPFLCFNCFCLRCSFKRCSRPHHYYHNCFVDYYRWISLDDHVYSHKPGFKKEEEKDYQG</sequence>
<keyword evidence="2" id="KW-1185">Reference proteome</keyword>
<dbReference type="Proteomes" id="UP000887458">
    <property type="component" value="Unassembled WGS sequence"/>
</dbReference>
<evidence type="ECO:0000313" key="2">
    <source>
        <dbReference type="Proteomes" id="UP000887458"/>
    </source>
</evidence>
<organism evidence="1 2">
    <name type="scientific">Dermatophagoides pteronyssinus</name>
    <name type="common">European house dust mite</name>
    <dbReference type="NCBI Taxonomy" id="6956"/>
    <lineage>
        <taxon>Eukaryota</taxon>
        <taxon>Metazoa</taxon>
        <taxon>Ecdysozoa</taxon>
        <taxon>Arthropoda</taxon>
        <taxon>Chelicerata</taxon>
        <taxon>Arachnida</taxon>
        <taxon>Acari</taxon>
        <taxon>Acariformes</taxon>
        <taxon>Sarcoptiformes</taxon>
        <taxon>Astigmata</taxon>
        <taxon>Psoroptidia</taxon>
        <taxon>Analgoidea</taxon>
        <taxon>Pyroglyphidae</taxon>
        <taxon>Dermatophagoidinae</taxon>
        <taxon>Dermatophagoides</taxon>
    </lineage>
</organism>
<comment type="caution">
    <text evidence="1">The sequence shown here is derived from an EMBL/GenBank/DDBJ whole genome shotgun (WGS) entry which is preliminary data.</text>
</comment>
<dbReference type="EMBL" id="NJHN03000018">
    <property type="protein sequence ID" value="KAH9425522.1"/>
    <property type="molecule type" value="Genomic_DNA"/>
</dbReference>
<protein>
    <submittedName>
        <fullName evidence="1">Uncharacterized protein</fullName>
    </submittedName>
</protein>
<gene>
    <name evidence="1" type="ORF">DERP_006131</name>
</gene>
<proteinExistence type="predicted"/>
<name>A0ABQ8JSK3_DERPT</name>
<accession>A0ABQ8JSK3</accession>
<reference evidence="1 2" key="1">
    <citation type="journal article" date="2018" name="J. Allergy Clin. Immunol.">
        <title>High-quality assembly of Dermatophagoides pteronyssinus genome and transcriptome reveals a wide range of novel allergens.</title>
        <authorList>
            <person name="Liu X.Y."/>
            <person name="Yang K.Y."/>
            <person name="Wang M.Q."/>
            <person name="Kwok J.S."/>
            <person name="Zeng X."/>
            <person name="Yang Z."/>
            <person name="Xiao X.J."/>
            <person name="Lau C.P."/>
            <person name="Li Y."/>
            <person name="Huang Z.M."/>
            <person name="Ba J.G."/>
            <person name="Yim A.K."/>
            <person name="Ouyang C.Y."/>
            <person name="Ngai S.M."/>
            <person name="Chan T.F."/>
            <person name="Leung E.L."/>
            <person name="Liu L."/>
            <person name="Liu Z.G."/>
            <person name="Tsui S.K."/>
        </authorList>
    </citation>
    <scope>NUCLEOTIDE SEQUENCE [LARGE SCALE GENOMIC DNA]</scope>
    <source>
        <strain evidence="1">Derp</strain>
    </source>
</reference>
<evidence type="ECO:0000313" key="1">
    <source>
        <dbReference type="EMBL" id="KAH9425522.1"/>
    </source>
</evidence>
<reference evidence="1 2" key="2">
    <citation type="journal article" date="2022" name="Mol. Biol. Evol.">
        <title>Comparative Genomics Reveals Insights into the Divergent Evolution of Astigmatic Mites and Household Pest Adaptations.</title>
        <authorList>
            <person name="Xiong Q."/>
            <person name="Wan A.T."/>
            <person name="Liu X."/>
            <person name="Fung C.S."/>
            <person name="Xiao X."/>
            <person name="Malainual N."/>
            <person name="Hou J."/>
            <person name="Wang L."/>
            <person name="Wang M."/>
            <person name="Yang K.Y."/>
            <person name="Cui Y."/>
            <person name="Leung E.L."/>
            <person name="Nong W."/>
            <person name="Shin S.K."/>
            <person name="Au S.W."/>
            <person name="Jeong K.Y."/>
            <person name="Chew F.T."/>
            <person name="Hui J.H."/>
            <person name="Leung T.F."/>
            <person name="Tungtrongchitr A."/>
            <person name="Zhong N."/>
            <person name="Liu Z."/>
            <person name="Tsui S.K."/>
        </authorList>
    </citation>
    <scope>NUCLEOTIDE SEQUENCE [LARGE SCALE GENOMIC DNA]</scope>
    <source>
        <strain evidence="1">Derp</strain>
    </source>
</reference>